<dbReference type="InterPro" id="IPR051311">
    <property type="entry name" value="DedA_domain"/>
</dbReference>
<dbReference type="AlphaFoldDB" id="A0A346XYR0"/>
<evidence type="ECO:0000256" key="4">
    <source>
        <dbReference type="ARBA" id="ARBA00022692"/>
    </source>
</evidence>
<dbReference type="OrthoDB" id="9813426at2"/>
<dbReference type="RefSeq" id="WP_114591860.1">
    <property type="nucleotide sequence ID" value="NZ_CP031165.1"/>
</dbReference>
<keyword evidence="3" id="KW-1003">Cell membrane</keyword>
<keyword evidence="4 7" id="KW-0812">Transmembrane</keyword>
<evidence type="ECO:0000256" key="3">
    <source>
        <dbReference type="ARBA" id="ARBA00022475"/>
    </source>
</evidence>
<evidence type="ECO:0000259" key="8">
    <source>
        <dbReference type="Pfam" id="PF09335"/>
    </source>
</evidence>
<name>A0A346XYR0_9ACTN</name>
<comment type="similarity">
    <text evidence="2">Belongs to the DedA family.</text>
</comment>
<evidence type="ECO:0000256" key="1">
    <source>
        <dbReference type="ARBA" id="ARBA00004651"/>
    </source>
</evidence>
<dbReference type="PANTHER" id="PTHR42709">
    <property type="entry name" value="ALKALINE PHOSPHATASE LIKE PROTEIN"/>
    <property type="match status" value="1"/>
</dbReference>
<evidence type="ECO:0000256" key="6">
    <source>
        <dbReference type="ARBA" id="ARBA00023136"/>
    </source>
</evidence>
<evidence type="ECO:0000313" key="10">
    <source>
        <dbReference type="Proteomes" id="UP000264006"/>
    </source>
</evidence>
<dbReference type="EMBL" id="CP031165">
    <property type="protein sequence ID" value="AXV07357.1"/>
    <property type="molecule type" value="Genomic_DNA"/>
</dbReference>
<proteinExistence type="inferred from homology"/>
<reference evidence="9 10" key="1">
    <citation type="submission" date="2018-09" db="EMBL/GenBank/DDBJ databases">
        <title>Complete genome sequence of Euzebya sp. DY32-46 isolated from seawater of Pacific Ocean.</title>
        <authorList>
            <person name="Xu L."/>
            <person name="Wu Y.-H."/>
            <person name="Xu X.-W."/>
        </authorList>
    </citation>
    <scope>NUCLEOTIDE SEQUENCE [LARGE SCALE GENOMIC DNA]</scope>
    <source>
        <strain evidence="9 10">DY32-46</strain>
    </source>
</reference>
<keyword evidence="6 7" id="KW-0472">Membrane</keyword>
<feature type="domain" description="VTT" evidence="8">
    <location>
        <begin position="48"/>
        <end position="175"/>
    </location>
</feature>
<dbReference type="Proteomes" id="UP000264006">
    <property type="component" value="Chromosome"/>
</dbReference>
<evidence type="ECO:0000256" key="7">
    <source>
        <dbReference type="SAM" id="Phobius"/>
    </source>
</evidence>
<keyword evidence="10" id="KW-1185">Reference proteome</keyword>
<feature type="transmembrane region" description="Helical" evidence="7">
    <location>
        <begin position="190"/>
        <end position="208"/>
    </location>
</feature>
<dbReference type="KEGG" id="euz:DVS28_a2678"/>
<dbReference type="PANTHER" id="PTHR42709:SF6">
    <property type="entry name" value="UNDECAPRENYL PHOSPHATE TRANSPORTER A"/>
    <property type="match status" value="1"/>
</dbReference>
<evidence type="ECO:0000256" key="5">
    <source>
        <dbReference type="ARBA" id="ARBA00022989"/>
    </source>
</evidence>
<feature type="transmembrane region" description="Helical" evidence="7">
    <location>
        <begin position="66"/>
        <end position="87"/>
    </location>
</feature>
<gene>
    <name evidence="9" type="ORF">DVS28_a2678</name>
</gene>
<dbReference type="GO" id="GO:0005886">
    <property type="term" value="C:plasma membrane"/>
    <property type="evidence" value="ECO:0007669"/>
    <property type="project" value="UniProtKB-SubCell"/>
</dbReference>
<organism evidence="9 10">
    <name type="scientific">Euzebya pacifica</name>
    <dbReference type="NCBI Taxonomy" id="1608957"/>
    <lineage>
        <taxon>Bacteria</taxon>
        <taxon>Bacillati</taxon>
        <taxon>Actinomycetota</taxon>
        <taxon>Nitriliruptoria</taxon>
        <taxon>Euzebyales</taxon>
    </lineage>
</organism>
<dbReference type="InterPro" id="IPR032816">
    <property type="entry name" value="VTT_dom"/>
</dbReference>
<comment type="subcellular location">
    <subcellularLocation>
        <location evidence="1">Cell membrane</location>
        <topology evidence="1">Multi-pass membrane protein</topology>
    </subcellularLocation>
</comment>
<evidence type="ECO:0000256" key="2">
    <source>
        <dbReference type="ARBA" id="ARBA00010792"/>
    </source>
</evidence>
<accession>A0A346XYR0</accession>
<sequence>MTTTALFAASASPSDFTGLVGWVVDVVATGGPVGVAFLLALDNVLPVVPSEVVLPFAGYLTASGELSFWVVLLAATVGSTVSAYVYYELGRRLGHQRARSALTRLPLTEEDDLDRASDWFTRHGTLSVLTGRFVPFVRSVISLPAGTEGMGRVRFGLLTALGSGIWNAVWLWIGAVVGERWTTAGQYSDWMNLAAAVVAVVLLGRHVWRRRGRLPWTDGTVSRTR</sequence>
<dbReference type="Pfam" id="PF09335">
    <property type="entry name" value="VTT_dom"/>
    <property type="match status" value="1"/>
</dbReference>
<evidence type="ECO:0000313" key="9">
    <source>
        <dbReference type="EMBL" id="AXV07357.1"/>
    </source>
</evidence>
<feature type="transmembrane region" description="Helical" evidence="7">
    <location>
        <begin position="155"/>
        <end position="178"/>
    </location>
</feature>
<protein>
    <recommendedName>
        <fullName evidence="8">VTT domain-containing protein</fullName>
    </recommendedName>
</protein>
<keyword evidence="5 7" id="KW-1133">Transmembrane helix</keyword>